<dbReference type="PANTHER" id="PTHR11439">
    <property type="entry name" value="GAG-POL-RELATED RETROTRANSPOSON"/>
    <property type="match status" value="1"/>
</dbReference>
<evidence type="ECO:0000259" key="1">
    <source>
        <dbReference type="Pfam" id="PF07727"/>
    </source>
</evidence>
<dbReference type="InterPro" id="IPR043502">
    <property type="entry name" value="DNA/RNA_pol_sf"/>
</dbReference>
<organism evidence="3 4">
    <name type="scientific">Vitis vinifera</name>
    <name type="common">Grape</name>
    <dbReference type="NCBI Taxonomy" id="29760"/>
    <lineage>
        <taxon>Eukaryota</taxon>
        <taxon>Viridiplantae</taxon>
        <taxon>Streptophyta</taxon>
        <taxon>Embryophyta</taxon>
        <taxon>Tracheophyta</taxon>
        <taxon>Spermatophyta</taxon>
        <taxon>Magnoliopsida</taxon>
        <taxon>eudicotyledons</taxon>
        <taxon>Gunneridae</taxon>
        <taxon>Pentapetalae</taxon>
        <taxon>rosids</taxon>
        <taxon>Vitales</taxon>
        <taxon>Vitaceae</taxon>
        <taxon>Viteae</taxon>
        <taxon>Vitis</taxon>
    </lineage>
</organism>
<dbReference type="Proteomes" id="UP000288805">
    <property type="component" value="Unassembled WGS sequence"/>
</dbReference>
<dbReference type="CDD" id="cd09272">
    <property type="entry name" value="RNase_HI_RT_Ty1"/>
    <property type="match status" value="1"/>
</dbReference>
<dbReference type="Pfam" id="PF07727">
    <property type="entry name" value="RVT_2"/>
    <property type="match status" value="1"/>
</dbReference>
<proteinExistence type="predicted"/>
<reference evidence="3 4" key="1">
    <citation type="journal article" date="2018" name="PLoS Genet.">
        <title>Population sequencing reveals clonal diversity and ancestral inbreeding in the grapevine cultivar Chardonnay.</title>
        <authorList>
            <person name="Roach M.J."/>
            <person name="Johnson D.L."/>
            <person name="Bohlmann J."/>
            <person name="van Vuuren H.J."/>
            <person name="Jones S.J."/>
            <person name="Pretorius I.S."/>
            <person name="Schmidt S.A."/>
            <person name="Borneman A.R."/>
        </authorList>
    </citation>
    <scope>NUCLEOTIDE SEQUENCE [LARGE SCALE GENOMIC DNA]</scope>
    <source>
        <strain evidence="4">cv. Chardonnay</strain>
        <tissue evidence="3">Leaf</tissue>
    </source>
</reference>
<dbReference type="Pfam" id="PF25597">
    <property type="entry name" value="SH3_retrovirus"/>
    <property type="match status" value="1"/>
</dbReference>
<dbReference type="PANTHER" id="PTHR11439:SF467">
    <property type="entry name" value="INTEGRASE CATALYTIC DOMAIN-CONTAINING PROTEIN"/>
    <property type="match status" value="1"/>
</dbReference>
<evidence type="ECO:0000313" key="3">
    <source>
        <dbReference type="EMBL" id="RVW51932.1"/>
    </source>
</evidence>
<evidence type="ECO:0000313" key="4">
    <source>
        <dbReference type="Proteomes" id="UP000288805"/>
    </source>
</evidence>
<dbReference type="InterPro" id="IPR013103">
    <property type="entry name" value="RVT_2"/>
</dbReference>
<feature type="domain" description="Reverse transcriptase Ty1/copia-type" evidence="1">
    <location>
        <begin position="318"/>
        <end position="383"/>
    </location>
</feature>
<protein>
    <submittedName>
        <fullName evidence="3">Retrovirus-related Pol polyprotein from transposon RE1</fullName>
    </submittedName>
</protein>
<name>A0A438EW83_VITVI</name>
<feature type="domain" description="Retroviral polymerase SH3-like" evidence="2">
    <location>
        <begin position="221"/>
        <end position="255"/>
    </location>
</feature>
<evidence type="ECO:0000259" key="2">
    <source>
        <dbReference type="Pfam" id="PF25597"/>
    </source>
</evidence>
<dbReference type="InterPro" id="IPR057670">
    <property type="entry name" value="SH3_retrovirus"/>
</dbReference>
<dbReference type="EMBL" id="QGNW01001176">
    <property type="protein sequence ID" value="RVW51932.1"/>
    <property type="molecule type" value="Genomic_DNA"/>
</dbReference>
<dbReference type="AlphaFoldDB" id="A0A438EW83"/>
<gene>
    <name evidence="3" type="primary">RE1_2950</name>
    <name evidence="3" type="ORF">CK203_067997</name>
</gene>
<accession>A0A438EW83</accession>
<comment type="caution">
    <text evidence="3">The sequence shown here is derived from an EMBL/GenBank/DDBJ whole genome shotgun (WGS) entry which is preliminary data.</text>
</comment>
<dbReference type="SUPFAM" id="SSF56672">
    <property type="entry name" value="DNA/RNA polymerases"/>
    <property type="match status" value="1"/>
</dbReference>
<sequence length="641" mass="72395">MDYLNFLYSGKGNVSRMYDVWNAFYCLEKRAKSLTAYFMDFKKVYEELNALMPFSPNVRVQQAQREQMDVMSFLSSLPFEFEIAKSQILSGFDVGSLQEVLLRQDRHNNSKEFAKYSQYQEALKASTLDLMTKQTFGKGHVSDGLYILDEWVPRPVACVSTAFPVEAHCRLGHPSLPVLKKLCPQFDNLPSLDYEGSKQFWADAVSTACFLINRMSTVVLKDTRSSVIKLDPKALKCVFLGYSRLQKGYRCFSTDLNNQTTNCIGVLSAPVTTYTCPAPAPSSSDPSSDLDIPISLRKASIDSISAPKIVTEALNHPGKKVVGCKWVFAVKVNPDGLVARVKARLIARGYAQTYGVDYSNTFSPVAKLNSVRLFISIAASQQWNDTSREYGKVCCLEKALYGLKQSPHAWFRKFSKEIQAFGMNKSKKDHSVFYKKSIVGIILLVDLGELKYFMGIEVSRSKKKMFLSQRKYVLDLFEETGKIEVKPCTTPMVPNVQLMPDDGDPFYNLESQFTFAPTIKHWAALEQILCYLKKAPGLGILCSSQGYTRIELGMKCTMLAKLWCDNQVVLHIVANPVYHERTKHIEVDCHFIREKIEENLVSTGYVKTEEQLGNIFTKALNGTRVEYFCNKLGMINIYAPA</sequence>